<proteinExistence type="predicted"/>
<evidence type="ECO:0000256" key="5">
    <source>
        <dbReference type="ARBA" id="ARBA00023065"/>
    </source>
</evidence>
<accession>A0AA36FTH2</accession>
<protein>
    <submittedName>
        <fullName evidence="8">Uncharacterized protein</fullName>
    </submittedName>
</protein>
<keyword evidence="2" id="KW-0716">Sensory transduction</keyword>
<dbReference type="GO" id="GO:0034220">
    <property type="term" value="P:monoatomic ion transmembrane transport"/>
    <property type="evidence" value="ECO:0007669"/>
    <property type="project" value="UniProtKB-KW"/>
</dbReference>
<dbReference type="Proteomes" id="UP001177023">
    <property type="component" value="Unassembled WGS sequence"/>
</dbReference>
<evidence type="ECO:0000313" key="9">
    <source>
        <dbReference type="Proteomes" id="UP001177023"/>
    </source>
</evidence>
<dbReference type="Pfam" id="PF13637">
    <property type="entry name" value="Ank_4"/>
    <property type="match status" value="1"/>
</dbReference>
<dbReference type="InterPro" id="IPR002110">
    <property type="entry name" value="Ankyrin_rpt"/>
</dbReference>
<organism evidence="8 9">
    <name type="scientific">Mesorhabditis spiculigera</name>
    <dbReference type="NCBI Taxonomy" id="96644"/>
    <lineage>
        <taxon>Eukaryota</taxon>
        <taxon>Metazoa</taxon>
        <taxon>Ecdysozoa</taxon>
        <taxon>Nematoda</taxon>
        <taxon>Chromadorea</taxon>
        <taxon>Rhabditida</taxon>
        <taxon>Rhabditina</taxon>
        <taxon>Rhabditomorpha</taxon>
        <taxon>Rhabditoidea</taxon>
        <taxon>Rhabditidae</taxon>
        <taxon>Mesorhabditinae</taxon>
        <taxon>Mesorhabditis</taxon>
    </lineage>
</organism>
<feature type="non-terminal residue" evidence="8">
    <location>
        <position position="1"/>
    </location>
</feature>
<dbReference type="PANTHER" id="PTHR47143">
    <property type="entry name" value="TRANSIENT RECEPTOR POTENTIAL CATION CHANNEL PROTEIN PAINLESS"/>
    <property type="match status" value="1"/>
</dbReference>
<evidence type="ECO:0000256" key="4">
    <source>
        <dbReference type="ARBA" id="ARBA00023043"/>
    </source>
</evidence>
<dbReference type="Gene3D" id="1.25.40.20">
    <property type="entry name" value="Ankyrin repeat-containing domain"/>
    <property type="match status" value="1"/>
</dbReference>
<gene>
    <name evidence="8" type="ORF">MSPICULIGERA_LOCUS5254</name>
</gene>
<dbReference type="GO" id="GO:0022857">
    <property type="term" value="F:transmembrane transporter activity"/>
    <property type="evidence" value="ECO:0007669"/>
    <property type="project" value="TreeGrafter"/>
</dbReference>
<dbReference type="InterPro" id="IPR052076">
    <property type="entry name" value="TRP_cation_channel"/>
</dbReference>
<evidence type="ECO:0000256" key="1">
    <source>
        <dbReference type="ARBA" id="ARBA00022448"/>
    </source>
</evidence>
<feature type="non-terminal residue" evidence="8">
    <location>
        <position position="111"/>
    </location>
</feature>
<dbReference type="InterPro" id="IPR036770">
    <property type="entry name" value="Ankyrin_rpt-contain_sf"/>
</dbReference>
<dbReference type="SUPFAM" id="SSF48403">
    <property type="entry name" value="Ankyrin repeat"/>
    <property type="match status" value="1"/>
</dbReference>
<keyword evidence="7" id="KW-0407">Ion channel</keyword>
<evidence type="ECO:0000256" key="3">
    <source>
        <dbReference type="ARBA" id="ARBA00022737"/>
    </source>
</evidence>
<reference evidence="8" key="1">
    <citation type="submission" date="2023-06" db="EMBL/GenBank/DDBJ databases">
        <authorList>
            <person name="Delattre M."/>
        </authorList>
    </citation>
    <scope>NUCLEOTIDE SEQUENCE</scope>
    <source>
        <strain evidence="8">AF72</strain>
    </source>
</reference>
<evidence type="ECO:0000256" key="6">
    <source>
        <dbReference type="ARBA" id="ARBA00023180"/>
    </source>
</evidence>
<evidence type="ECO:0000313" key="8">
    <source>
        <dbReference type="EMBL" id="CAJ0566664.1"/>
    </source>
</evidence>
<comment type="caution">
    <text evidence="8">The sequence shown here is derived from an EMBL/GenBank/DDBJ whole genome shotgun (WGS) entry which is preliminary data.</text>
</comment>
<keyword evidence="4" id="KW-0040">ANK repeat</keyword>
<keyword evidence="1" id="KW-0813">Transport</keyword>
<sequence length="111" mass="12477">HDTVCKILIQHSVDINSRNVFDASALDLAATAGHLQCVRVLVDSGLVNVDGDRFVRTVAEALLARPDWRLLLRRSNTLTHTRHKTEKETPMRKMIAKFPELASLVMDKCIT</sequence>
<dbReference type="EMBL" id="CATQJA010001295">
    <property type="protein sequence ID" value="CAJ0566664.1"/>
    <property type="molecule type" value="Genomic_DNA"/>
</dbReference>
<keyword evidence="3" id="KW-0677">Repeat</keyword>
<name>A0AA36FTH2_9BILA</name>
<evidence type="ECO:0000256" key="7">
    <source>
        <dbReference type="ARBA" id="ARBA00023303"/>
    </source>
</evidence>
<keyword evidence="5" id="KW-0406">Ion transport</keyword>
<keyword evidence="9" id="KW-1185">Reference proteome</keyword>
<dbReference type="PANTHER" id="PTHR47143:SF1">
    <property type="entry name" value="ION_TRANS DOMAIN-CONTAINING PROTEIN"/>
    <property type="match status" value="1"/>
</dbReference>
<dbReference type="AlphaFoldDB" id="A0AA36FTH2"/>
<keyword evidence="6" id="KW-0325">Glycoprotein</keyword>
<dbReference type="GO" id="GO:1902495">
    <property type="term" value="C:transmembrane transporter complex"/>
    <property type="evidence" value="ECO:0007669"/>
    <property type="project" value="TreeGrafter"/>
</dbReference>
<evidence type="ECO:0000256" key="2">
    <source>
        <dbReference type="ARBA" id="ARBA00022606"/>
    </source>
</evidence>